<dbReference type="AlphaFoldDB" id="A0A546Y1R1"/>
<keyword evidence="5 7" id="KW-1133">Transmembrane helix</keyword>
<keyword evidence="9" id="KW-0012">Acyltransferase</keyword>
<evidence type="ECO:0000256" key="7">
    <source>
        <dbReference type="SAM" id="Phobius"/>
    </source>
</evidence>
<keyword evidence="6 7" id="KW-0472">Membrane</keyword>
<dbReference type="GO" id="GO:0016413">
    <property type="term" value="F:O-acetyltransferase activity"/>
    <property type="evidence" value="ECO:0007669"/>
    <property type="project" value="TreeGrafter"/>
</dbReference>
<evidence type="ECO:0000256" key="2">
    <source>
        <dbReference type="ARBA" id="ARBA00007400"/>
    </source>
</evidence>
<dbReference type="Pfam" id="PF01757">
    <property type="entry name" value="Acyl_transf_3"/>
    <property type="match status" value="1"/>
</dbReference>
<evidence type="ECO:0000256" key="5">
    <source>
        <dbReference type="ARBA" id="ARBA00022989"/>
    </source>
</evidence>
<gene>
    <name evidence="9" type="ORF">EXN61_07275</name>
</gene>
<feature type="transmembrane region" description="Helical" evidence="7">
    <location>
        <begin position="81"/>
        <end position="101"/>
    </location>
</feature>
<keyword evidence="9" id="KW-0808">Transferase</keyword>
<keyword evidence="4 7" id="KW-0812">Transmembrane</keyword>
<keyword evidence="3" id="KW-1003">Cell membrane</keyword>
<feature type="transmembrane region" description="Helical" evidence="7">
    <location>
        <begin position="326"/>
        <end position="346"/>
    </location>
</feature>
<organism evidence="9 10">
    <name type="scientific">Agrobacterium tumefaciens</name>
    <dbReference type="NCBI Taxonomy" id="358"/>
    <lineage>
        <taxon>Bacteria</taxon>
        <taxon>Pseudomonadati</taxon>
        <taxon>Pseudomonadota</taxon>
        <taxon>Alphaproteobacteria</taxon>
        <taxon>Hyphomicrobiales</taxon>
        <taxon>Rhizobiaceae</taxon>
        <taxon>Rhizobium/Agrobacterium group</taxon>
        <taxon>Agrobacterium</taxon>
        <taxon>Agrobacterium tumefaciens complex</taxon>
    </lineage>
</organism>
<feature type="domain" description="Acyltransferase 3" evidence="8">
    <location>
        <begin position="42"/>
        <end position="337"/>
    </location>
</feature>
<feature type="transmembrane region" description="Helical" evidence="7">
    <location>
        <begin position="122"/>
        <end position="141"/>
    </location>
</feature>
<dbReference type="InterPro" id="IPR002656">
    <property type="entry name" value="Acyl_transf_3_dom"/>
</dbReference>
<comment type="caution">
    <text evidence="9">The sequence shown here is derived from an EMBL/GenBank/DDBJ whole genome shotgun (WGS) entry which is preliminary data.</text>
</comment>
<dbReference type="Proteomes" id="UP000317023">
    <property type="component" value="Unassembled WGS sequence"/>
</dbReference>
<comment type="subcellular location">
    <subcellularLocation>
        <location evidence="1">Cell membrane</location>
        <topology evidence="1">Multi-pass membrane protein</topology>
    </subcellularLocation>
</comment>
<evidence type="ECO:0000256" key="1">
    <source>
        <dbReference type="ARBA" id="ARBA00004651"/>
    </source>
</evidence>
<feature type="transmembrane region" description="Helical" evidence="7">
    <location>
        <begin position="233"/>
        <end position="253"/>
    </location>
</feature>
<evidence type="ECO:0000256" key="4">
    <source>
        <dbReference type="ARBA" id="ARBA00022692"/>
    </source>
</evidence>
<comment type="similarity">
    <text evidence="2">Belongs to the acyltransferase 3 family.</text>
</comment>
<evidence type="ECO:0000256" key="3">
    <source>
        <dbReference type="ARBA" id="ARBA00022475"/>
    </source>
</evidence>
<evidence type="ECO:0000313" key="9">
    <source>
        <dbReference type="EMBL" id="TRB06937.1"/>
    </source>
</evidence>
<accession>A0A546Y1R1</accession>
<name>A0A546Y1R1_AGRTU</name>
<dbReference type="PANTHER" id="PTHR40074">
    <property type="entry name" value="O-ACETYLTRANSFERASE WECH"/>
    <property type="match status" value="1"/>
</dbReference>
<evidence type="ECO:0000259" key="8">
    <source>
        <dbReference type="Pfam" id="PF01757"/>
    </source>
</evidence>
<proteinExistence type="inferred from homology"/>
<feature type="transmembrane region" description="Helical" evidence="7">
    <location>
        <begin position="204"/>
        <end position="221"/>
    </location>
</feature>
<dbReference type="EMBL" id="SGOE01000002">
    <property type="protein sequence ID" value="TRB06937.1"/>
    <property type="molecule type" value="Genomic_DNA"/>
</dbReference>
<sequence length="377" mass="42461">MIVVQRHSLDHDFLCSEFSFHFEFYQNFSQSADMEQKKSRDNSYDVAKGLCMILVVFGHAERGLSASGAPPQFSLLGFVDYAIYTFHMPFFFFVSGLFFSFGKNTDSGDFFIKLGKNIAYPYLFWSLLHGGLMVAMGRLGLTNTVIDFTRILEIPWNPISPFWFLYALLFCQLASFALKQISALIRLASALVLFTLLYSLGHSVLWDIAYGFLYFTLGIVAKQYGFQQKRYDARLFFALFVAFTISTYLSWQAEIPERLPFISAVLGIVLITALSQILTRRKNAISSLLETFGRLSVGIYVMHIIAIGFGRAVAIKLFQITDMTSLLIITTVIGIALPTIVQMAAIRLGIHEWLALPASAYRNQTTSRRLSSTPANS</sequence>
<dbReference type="PANTHER" id="PTHR40074:SF2">
    <property type="entry name" value="O-ACETYLTRANSFERASE WECH"/>
    <property type="match status" value="1"/>
</dbReference>
<evidence type="ECO:0000313" key="10">
    <source>
        <dbReference type="Proteomes" id="UP000317023"/>
    </source>
</evidence>
<dbReference type="GO" id="GO:0005886">
    <property type="term" value="C:plasma membrane"/>
    <property type="evidence" value="ECO:0007669"/>
    <property type="project" value="UniProtKB-SubCell"/>
</dbReference>
<feature type="transmembrane region" description="Helical" evidence="7">
    <location>
        <begin position="161"/>
        <end position="178"/>
    </location>
</feature>
<evidence type="ECO:0000256" key="6">
    <source>
        <dbReference type="ARBA" id="ARBA00023136"/>
    </source>
</evidence>
<reference evidence="9 10" key="1">
    <citation type="journal article" date="2019" name="Appl. Microbiol. Biotechnol.">
        <title>Differential efficiency of wild type rhizogenic strains for rol gene transformation of plants.</title>
        <authorList>
            <person name="Desmet S."/>
            <person name="De Keyser E."/>
            <person name="Van Vaerenbergh J."/>
            <person name="Baeyen S."/>
            <person name="Van Huylenbroeck J."/>
            <person name="Geelen D."/>
            <person name="Dhooghe E."/>
        </authorList>
    </citation>
    <scope>NUCLEOTIDE SEQUENCE [LARGE SCALE GENOMIC DNA]</scope>
    <source>
        <strain evidence="9 10">MAFF210266</strain>
    </source>
</reference>
<feature type="transmembrane region" description="Helical" evidence="7">
    <location>
        <begin position="259"/>
        <end position="279"/>
    </location>
</feature>
<dbReference type="GO" id="GO:0009246">
    <property type="term" value="P:enterobacterial common antigen biosynthetic process"/>
    <property type="evidence" value="ECO:0007669"/>
    <property type="project" value="TreeGrafter"/>
</dbReference>
<feature type="transmembrane region" description="Helical" evidence="7">
    <location>
        <begin position="291"/>
        <end position="314"/>
    </location>
</feature>
<protein>
    <submittedName>
        <fullName evidence="9">Acyltransferase</fullName>
    </submittedName>
</protein>